<evidence type="ECO:0008006" key="9">
    <source>
        <dbReference type="Google" id="ProtNLM"/>
    </source>
</evidence>
<dbReference type="InterPro" id="IPR015819">
    <property type="entry name" value="Lipid_transp_b-sht_shell"/>
</dbReference>
<dbReference type="Proteomes" id="UP001353858">
    <property type="component" value="Unassembled WGS sequence"/>
</dbReference>
<proteinExistence type="predicted"/>
<evidence type="ECO:0000313" key="8">
    <source>
        <dbReference type="Proteomes" id="UP001353858"/>
    </source>
</evidence>
<keyword evidence="2" id="KW-0325">Glycoprotein</keyword>
<dbReference type="InterPro" id="IPR015816">
    <property type="entry name" value="Vitellinogen_b-sht_N"/>
</dbReference>
<evidence type="ECO:0000256" key="4">
    <source>
        <dbReference type="SAM" id="SignalP"/>
    </source>
</evidence>
<dbReference type="Gene3D" id="2.20.80.10">
    <property type="entry name" value="Lipovitellin-phosvitin complex, chain A, domain 4"/>
    <property type="match status" value="1"/>
</dbReference>
<feature type="domain" description="Vitellogenin" evidence="5">
    <location>
        <begin position="43"/>
        <end position="647"/>
    </location>
</feature>
<dbReference type="PROSITE" id="PS51211">
    <property type="entry name" value="VITELLOGENIN"/>
    <property type="match status" value="1"/>
</dbReference>
<dbReference type="Pfam" id="PF00094">
    <property type="entry name" value="VWD"/>
    <property type="match status" value="1"/>
</dbReference>
<sequence length="3361" mass="373122">MGRVTPLKLGIAFVLLVITNPLVSSEGQCRSGCKGANPHTFKYVEGTTYKYNLDGNVDISLSSADNQQSSTKIKATVLLTQLPQCNQLLRLQNVQVIGPDAKKYGSLADIEQPIRFNFHDGHIEDSICTVPKDNQNSLNIKRAVASLFQTGIKHHHQTDVFGLCHTEIQTRNEGPNFVVQKSRNLNKCAHRESISQDFMATAFNLDSDVKATPLLNGQYVSEQRIKNGILDYASITEHYLHVPFSVGQNGAKATAVTKIQLIGSSKEAPKDPTTKPRSIIFENPHMITTEQNNVDSILNALKETKSTIDVTVGETSAKAFLNLFKILRASKKDDILTVFRQVKTGAGFKDKEGVRQVFLDAVFRAGTGECVEVGIELLKNKELNPTEQKLVYLSLAFAKHATLESLQAATALLDQGDVPREAYLGVGTLARRYCRQHSCENVDSVNKLTQKLIAKLGTGKPKGRKEENEIISVLKALTNMGVLTDAAVAKVIAIGQDKKTPSRLRVAALETYSANACKDKIRDSAMSILKDIQQDSEFRIKAYLAVAKCPTGKTANGIKALLEHEPSYQVGGFIVSHIRNLRASVNPDKELAKRFLGQVNTNKRFPFDLRKYSFNNEYSGAINSYGVSGVVESNVIYSQESFLPVSADINVTTEVFGATYNFIELGFRQENLGRLLEHYFGPLGVINSASTEDLVNTGKNSIEKLMKHFQQRLSKTRGKRDVSKADIDAIAKQVHIKTHELNKDLDIDLSIKMFGSERLFLSINDQSDSFSPDVIIDKIFDALDDGINKAKNLEKSIQSNCVFLDSEFSYPTSLGFALRINVEGTSSVQAKVVSKVDIRALMNNDLGSSPLKVSLIPSANIEVSGSLTVDAQVVESGLKYASTLYTATGADLEVALTKEGKVMDVRFSLPVQEQKLISATHEIVFNTRELGKSEHNQAVKFGQSKDFSVCVDQLSPMIGLTFCADINSPPSHAHGVSLPYPLAGNAKFSVGIQRDDLSHIHYNSVYHNDANKLGAEYTLESIGANNNKKVSLQIQAYAYPEAYIKADLISPIMPLTVEGRVTNNNQEKSVSLKVVQDKQQYLAKIGFMVSGNAQKSVYKPIIEYNGPGIKGQKMPLNVEGAINVEQLPHGVKYVFDNLRIVGSNQKAISLQGHVGIDGRSFFSDVSVSDGQNSGSLKGKVELFKEKTHVEAEMKNSFNPNANFKLDYTFKYQNNLLDSDLEVTHGKDLSSKTNTLKLSNMLSFKKLGQKDYEVATKNKFSYPVVNANCKIEFEAAPKKVKYDVDIHYGDLKLNSELDAKVSQKSKGDYDVKFKLHGFDNKIDFKSNREIMGDKSNIGNYLDFNGNKFELDGTITHHVKPDDVNVGADLIFKVPGRGDPFKLQQTFILKPSELDTTLKISSGSQTYIDFFVKSNRMGNANGNLQLTLKDFVIGTGTLQVNKGTGTASLMIDFVKFHRKFKADSSFTINDPTYNFVLTFYPNFEKDNNNKLVISTHNQIKQESVNSENFVEISGKKLEVNVKGSCEGKASHGKQDVQVEVVLPTNHYFLAQLKQDHRTNNDVENANLMIHLEKRENRNAPGAKIHLEGICKNLNREKAIYDVAHVITAENEHGKNVKIELASKRQMQQDHYHVTGDIKITGTEIPEVFQIDAGVKYKGLVGTYNVDTKYGQNTLTINGKYDVDDEDKKLSGDLNLDLKTTNKAVHLVKLGLSGSAKLPEKPEADLQLTGNAFLFVDDGANKPGAIIDIKVSGEANVNDNAGEVKTRIELQQQDPVTASLKYDLTDNKVHGHLTVDYQKNKSIKTDLTLAKPNEHQYQIDFKLDTPQAQGTHLEINSKETPDGKTINNEISLTVNNKKFVLTNELVLSDITPAFEVKLIYPNGKSDYFSTKLSKFSPQHIGGVLNIGVSHNNFALESDWDVNLENVDNFIVKVNVHSPALKLDHVKFEAQNKPAKGGKRIQVSATSAGKNILSGSTTYKAREEGNKYVMEGSGSFKIHEATKQANFKFVRQALSADKHAEDGVEVAFNAAIGSQAIDAEFKATDKQFRIMNSYCEEKQQCAHIEIDSKTTTASAGEYNNELEVALDLRKLGLSHEFGLKGVTTRKGFVLDHNVDIYFQEKANKYQYSVYVHPNEAGAQLSTPKRIIALEGVLHVPKSAKGKPSSMKGELAFYLDKRNQPNQKTALTGLFNCHGKIEEHDCNAELKFTNPALGKDLTVKFTSKYDHSKLHYQQNAIIDVFANPNQQIVISGNINTNKVGKNGNSIKTVYEVKSQGMNLNIKYEEELLLDYENYQFKYIEMMTTNIRNQKRVNEAKLTIDAHETIFAIKICDRDLVDYKCQHSINGDTIIMNSNINIIGVPALTGYTEITKPATLKHTIGMKNSPNDKFSIYAAYIPNQIAEIKTEMIQNGAKINLARGSVKLDERNFLKSDSGLEAKNIEKHIIEPFKKHFDHFLKEVQAVAVAASKDCSLEAQNMADVLTNHAPNFKPLKNYYDAELKKLHDEIVSDKTLKEIEEFLMSIFGAFIQSTQEVFTRVSEMIESAVLTIQQQSARTVEIINKELIPKFTEIAQNIIKLGANILEQLVDLAVTYVAKITAFFEEHRDEIKRLVDTCAAVVQDLGRALYKIGKHAQIVVSKEWNDFAEGVRKLPIAEELKARYQQLLNGVEVPTALINTLKEAFITLKDAMPSQELKKLVGAVSDYIEKKLRNEKVDDVAALQNIVRLLMEIIDKLFSSVDAKGVQLPDRPMSLLSADVFSNWPKFGTVKLSPVNYFKTERLPSLSELLYAISLNPNHWIPPYQLDAIIVQGQHIFTFDGKHLTFPGDCSYLLARDAFNGNFTIVATLSKGVLTAITFSDKRNLVTVKKGGVLLLNNAAIEYPIHMRGLNVYRDHDVLNIKSKSGVTVICDQDLVVCHVTVSGFYHGQIRGLLGNGNTEPFDDYMLPNGKIVTSEGEFGNSYKIGNCQPVKTVDHNIHQHKPECNALFAEDSNLRLCYPFVSPENFKIACDHGLAANVPDTEKAILAGYIASCRAKFVPVQLPSKHLKCKNGPQDYDVKESFSVKLPGKAADIVVIVDQAKSNEVIYKEWVQPLLTQIVTDLNAKGISDVEMHVITYGGEFQEWPSHQTVSGKLTFKGRSPNLKFVEPAKQKPASGNEKIDEFLAMLKKAQHEVDLVSGQTIQQRAYAEAITYPFRAHAVKSVIGVISKPCDQGILVGLQKLQTLFGRSDDISLNLITPFHSFTAGDPKYTKNVIGFNSHSIYATTDSKKKLEGTSDHYGDLDYDDYCVDFTLKHHGNAFVVNNFLQVKGAARKQFVQIASHNIAEHLTNVEHGLDCECKMVTPFSAQNVCRITFTKEKPLPKKGGHKG</sequence>
<dbReference type="Pfam" id="PF01347">
    <property type="entry name" value="Vitellogenin_N"/>
    <property type="match status" value="1"/>
</dbReference>
<dbReference type="InterPro" id="IPR001846">
    <property type="entry name" value="VWF_type-D"/>
</dbReference>
<dbReference type="InterPro" id="IPR001747">
    <property type="entry name" value="Vitellogenin_N"/>
</dbReference>
<dbReference type="PANTHER" id="PTHR23345">
    <property type="entry name" value="VITELLOGENIN-RELATED"/>
    <property type="match status" value="1"/>
</dbReference>
<dbReference type="SUPFAM" id="SSF56968">
    <property type="entry name" value="Lipovitellin-phosvitin complex, beta-sheet shell regions"/>
    <property type="match status" value="2"/>
</dbReference>
<dbReference type="PROSITE" id="PS51233">
    <property type="entry name" value="VWFD"/>
    <property type="match status" value="1"/>
</dbReference>
<comment type="caution">
    <text evidence="7">The sequence shown here is derived from an EMBL/GenBank/DDBJ whole genome shotgun (WGS) entry which is preliminary data.</text>
</comment>
<dbReference type="Gene3D" id="1.25.10.20">
    <property type="entry name" value="Vitellinogen, superhelical"/>
    <property type="match status" value="1"/>
</dbReference>
<evidence type="ECO:0000256" key="1">
    <source>
        <dbReference type="ARBA" id="ARBA00022729"/>
    </source>
</evidence>
<evidence type="ECO:0000313" key="7">
    <source>
        <dbReference type="EMBL" id="KAK4878786.1"/>
    </source>
</evidence>
<accession>A0AAN7PAX9</accession>
<feature type="chain" id="PRO_5042866800" description="Apolipophorins" evidence="4">
    <location>
        <begin position="26"/>
        <end position="3361"/>
    </location>
</feature>
<dbReference type="InterPro" id="IPR015255">
    <property type="entry name" value="Vitellinogen_open_b-sht"/>
</dbReference>
<dbReference type="Gene3D" id="2.20.50.20">
    <property type="entry name" value="Lipovitellin. Chain A, domain 3"/>
    <property type="match status" value="1"/>
</dbReference>
<evidence type="ECO:0000256" key="2">
    <source>
        <dbReference type="ARBA" id="ARBA00023180"/>
    </source>
</evidence>
<dbReference type="SMART" id="SM00216">
    <property type="entry name" value="VWD"/>
    <property type="match status" value="1"/>
</dbReference>
<protein>
    <recommendedName>
        <fullName evidence="9">Apolipophorins</fullName>
    </recommendedName>
</protein>
<dbReference type="SUPFAM" id="SSF48431">
    <property type="entry name" value="Lipovitellin-phosvitin complex, superhelical domain"/>
    <property type="match status" value="1"/>
</dbReference>
<keyword evidence="1 4" id="KW-0732">Signal</keyword>
<name>A0AAN7PAX9_9COLE</name>
<keyword evidence="8" id="KW-1185">Reference proteome</keyword>
<dbReference type="Pfam" id="PF09172">
    <property type="entry name" value="Vit_open_b-sht"/>
    <property type="match status" value="1"/>
</dbReference>
<evidence type="ECO:0000259" key="5">
    <source>
        <dbReference type="PROSITE" id="PS51211"/>
    </source>
</evidence>
<dbReference type="InterPro" id="IPR015817">
    <property type="entry name" value="Vitellinogen_open_b-sht_sub1"/>
</dbReference>
<dbReference type="EMBL" id="JARPUR010000004">
    <property type="protein sequence ID" value="KAK4878786.1"/>
    <property type="molecule type" value="Genomic_DNA"/>
</dbReference>
<comment type="caution">
    <text evidence="3">Lacks conserved residue(s) required for the propagation of feature annotation.</text>
</comment>
<dbReference type="SMART" id="SM01169">
    <property type="entry name" value="DUF1943"/>
    <property type="match status" value="1"/>
</dbReference>
<organism evidence="7 8">
    <name type="scientific">Aquatica leii</name>
    <dbReference type="NCBI Taxonomy" id="1421715"/>
    <lineage>
        <taxon>Eukaryota</taxon>
        <taxon>Metazoa</taxon>
        <taxon>Ecdysozoa</taxon>
        <taxon>Arthropoda</taxon>
        <taxon>Hexapoda</taxon>
        <taxon>Insecta</taxon>
        <taxon>Pterygota</taxon>
        <taxon>Neoptera</taxon>
        <taxon>Endopterygota</taxon>
        <taxon>Coleoptera</taxon>
        <taxon>Polyphaga</taxon>
        <taxon>Elateriformia</taxon>
        <taxon>Elateroidea</taxon>
        <taxon>Lampyridae</taxon>
        <taxon>Luciolinae</taxon>
        <taxon>Aquatica</taxon>
    </lineage>
</organism>
<dbReference type="InterPro" id="IPR011030">
    <property type="entry name" value="Lipovitellin_superhlx_dom"/>
</dbReference>
<dbReference type="Gene3D" id="2.30.230.10">
    <property type="entry name" value="Lipovitellin, beta-sheet shell regions, chain A"/>
    <property type="match status" value="1"/>
</dbReference>
<dbReference type="PANTHER" id="PTHR23345:SF36">
    <property type="entry name" value="APOLIPOPHORINS"/>
    <property type="match status" value="1"/>
</dbReference>
<feature type="signal peptide" evidence="4">
    <location>
        <begin position="1"/>
        <end position="25"/>
    </location>
</feature>
<dbReference type="SMART" id="SM00638">
    <property type="entry name" value="LPD_N"/>
    <property type="match status" value="1"/>
</dbReference>
<dbReference type="InterPro" id="IPR050733">
    <property type="entry name" value="Vitellogenin/Apolipophorin"/>
</dbReference>
<dbReference type="GO" id="GO:0005319">
    <property type="term" value="F:lipid transporter activity"/>
    <property type="evidence" value="ECO:0007669"/>
    <property type="project" value="InterPro"/>
</dbReference>
<gene>
    <name evidence="7" type="ORF">RN001_011292</name>
</gene>
<feature type="domain" description="VWFD" evidence="6">
    <location>
        <begin position="2797"/>
        <end position="2963"/>
    </location>
</feature>
<evidence type="ECO:0000259" key="6">
    <source>
        <dbReference type="PROSITE" id="PS51233"/>
    </source>
</evidence>
<reference evidence="8" key="1">
    <citation type="submission" date="2023-01" db="EMBL/GenBank/DDBJ databases">
        <title>Key to firefly adult light organ development and bioluminescence: homeobox transcription factors regulate luciferase expression and transportation to peroxisome.</title>
        <authorList>
            <person name="Fu X."/>
        </authorList>
    </citation>
    <scope>NUCLEOTIDE SEQUENCE [LARGE SCALE GENOMIC DNA]</scope>
</reference>
<evidence type="ECO:0000256" key="3">
    <source>
        <dbReference type="PROSITE-ProRule" id="PRU00557"/>
    </source>
</evidence>